<dbReference type="GO" id="GO:0016829">
    <property type="term" value="F:lyase activity"/>
    <property type="evidence" value="ECO:0007669"/>
    <property type="project" value="UniProtKB-KW"/>
</dbReference>
<dbReference type="SUPFAM" id="SSF53800">
    <property type="entry name" value="Chelatase"/>
    <property type="match status" value="1"/>
</dbReference>
<dbReference type="PANTHER" id="PTHR33542:SF5">
    <property type="entry name" value="FERROCHELATASE CHE1"/>
    <property type="match status" value="1"/>
</dbReference>
<dbReference type="AlphaFoldDB" id="A0A6J6QZA1"/>
<dbReference type="GO" id="GO:0046872">
    <property type="term" value="F:metal ion binding"/>
    <property type="evidence" value="ECO:0007669"/>
    <property type="project" value="UniProtKB-KW"/>
</dbReference>
<organism evidence="3">
    <name type="scientific">freshwater metagenome</name>
    <dbReference type="NCBI Taxonomy" id="449393"/>
    <lineage>
        <taxon>unclassified sequences</taxon>
        <taxon>metagenomes</taxon>
        <taxon>ecological metagenomes</taxon>
    </lineage>
</organism>
<dbReference type="PANTHER" id="PTHR33542">
    <property type="entry name" value="SIROHYDROCHLORIN FERROCHELATASE, CHLOROPLASTIC"/>
    <property type="match status" value="1"/>
</dbReference>
<evidence type="ECO:0000313" key="3">
    <source>
        <dbReference type="EMBL" id="CAB4716817.1"/>
    </source>
</evidence>
<dbReference type="Pfam" id="PF01903">
    <property type="entry name" value="CbiX"/>
    <property type="match status" value="1"/>
</dbReference>
<name>A0A6J6QZA1_9ZZZZ</name>
<dbReference type="Gene3D" id="3.40.50.1400">
    <property type="match status" value="2"/>
</dbReference>
<keyword evidence="1" id="KW-0479">Metal-binding</keyword>
<gene>
    <name evidence="3" type="ORF">UFOPK2579_01738</name>
</gene>
<protein>
    <submittedName>
        <fullName evidence="3">Unannotated protein</fullName>
    </submittedName>
</protein>
<dbReference type="CDD" id="cd03416">
    <property type="entry name" value="CbiX_SirB_N"/>
    <property type="match status" value="1"/>
</dbReference>
<dbReference type="InterPro" id="IPR050963">
    <property type="entry name" value="Sirohydro_Cobaltochel/CbiX"/>
</dbReference>
<reference evidence="3" key="1">
    <citation type="submission" date="2020-05" db="EMBL/GenBank/DDBJ databases">
        <authorList>
            <person name="Chiriac C."/>
            <person name="Salcher M."/>
            <person name="Ghai R."/>
            <person name="Kavagutti S V."/>
        </authorList>
    </citation>
    <scope>NUCLEOTIDE SEQUENCE</scope>
</reference>
<evidence type="ECO:0000256" key="1">
    <source>
        <dbReference type="ARBA" id="ARBA00022723"/>
    </source>
</evidence>
<keyword evidence="2" id="KW-0456">Lyase</keyword>
<sequence>MEQHPVAGARLVTVAHGTRTAAGNDVARELTGAAASRLRIAGVTSYVELSEPLLTDVLASSPTPTVVLPLLLSTGFHLRQDLPAAVAGAGGPVVLGRSLGPHRLVAAAQVARLAEAGVEPGSARLVLVAAGSSDPVATRDLARAADLLGRAWGSPVEVATLTALGRRPAEVVRPGDVVSPYLLAPGHFAERSRRESLAAGAAVVADVLGPHPLLVDLICRRARALMSGARLAAATRAIA</sequence>
<accession>A0A6J6QZA1</accession>
<proteinExistence type="predicted"/>
<evidence type="ECO:0000256" key="2">
    <source>
        <dbReference type="ARBA" id="ARBA00023239"/>
    </source>
</evidence>
<dbReference type="InterPro" id="IPR002762">
    <property type="entry name" value="CbiX-like"/>
</dbReference>
<dbReference type="EMBL" id="CAEZXR010000213">
    <property type="protein sequence ID" value="CAB4716817.1"/>
    <property type="molecule type" value="Genomic_DNA"/>
</dbReference>